<dbReference type="Pfam" id="PF01901">
    <property type="entry name" value="O_anti_polymase"/>
    <property type="match status" value="1"/>
</dbReference>
<gene>
    <name evidence="3" type="ORF">N5910_00060</name>
    <name evidence="2" type="ORF">U2150_00075</name>
</gene>
<accession>A0A9E7RT69</accession>
<feature type="transmembrane region" description="Helical" evidence="1">
    <location>
        <begin position="6"/>
        <end position="28"/>
    </location>
</feature>
<name>A0A9E7RT69_METWO</name>
<feature type="transmembrane region" description="Helical" evidence="1">
    <location>
        <begin position="131"/>
        <end position="149"/>
    </location>
</feature>
<feature type="transmembrane region" description="Helical" evidence="1">
    <location>
        <begin position="326"/>
        <end position="344"/>
    </location>
</feature>
<feature type="transmembrane region" description="Helical" evidence="1">
    <location>
        <begin position="350"/>
        <end position="367"/>
    </location>
</feature>
<feature type="transmembrane region" description="Helical" evidence="1">
    <location>
        <begin position="40"/>
        <end position="59"/>
    </location>
</feature>
<feature type="transmembrane region" description="Helical" evidence="1">
    <location>
        <begin position="290"/>
        <end position="314"/>
    </location>
</feature>
<reference evidence="2 4" key="2">
    <citation type="submission" date="2023-12" db="EMBL/GenBank/DDBJ databases">
        <title>Phenotypic and Genomic Characterization of Methanothermobacter wolfeii Strain BSEL, a CO2-Capturing Archaeon with Minimal Nutrient Requirements.</title>
        <authorList>
            <person name="Ale Enriquez F."/>
            <person name="Ahring B.K."/>
        </authorList>
    </citation>
    <scope>NUCLEOTIDE SEQUENCE [LARGE SCALE GENOMIC DNA]</scope>
    <source>
        <strain evidence="2 4">BSEL-1</strain>
    </source>
</reference>
<dbReference type="EMBL" id="CP104550">
    <property type="protein sequence ID" value="UXH31743.1"/>
    <property type="molecule type" value="Genomic_DNA"/>
</dbReference>
<proteinExistence type="predicted"/>
<organism evidence="3">
    <name type="scientific">Methanothermobacter wolfeii</name>
    <name type="common">Methanobacterium wolfei</name>
    <dbReference type="NCBI Taxonomy" id="145261"/>
    <lineage>
        <taxon>Archaea</taxon>
        <taxon>Methanobacteriati</taxon>
        <taxon>Methanobacteriota</taxon>
        <taxon>Methanomada group</taxon>
        <taxon>Methanobacteria</taxon>
        <taxon>Methanobacteriales</taxon>
        <taxon>Methanobacteriaceae</taxon>
        <taxon>Methanothermobacter</taxon>
    </lineage>
</organism>
<dbReference type="Proteomes" id="UP001369247">
    <property type="component" value="Unassembled WGS sequence"/>
</dbReference>
<dbReference type="EMBL" id="JAXUHJ010000003">
    <property type="protein sequence ID" value="MEJ8541899.1"/>
    <property type="molecule type" value="Genomic_DNA"/>
</dbReference>
<evidence type="ECO:0000313" key="4">
    <source>
        <dbReference type="Proteomes" id="UP001369247"/>
    </source>
</evidence>
<dbReference type="NCBIfam" id="TIGR04370">
    <property type="entry name" value="glyco_rpt_poly"/>
    <property type="match status" value="1"/>
</dbReference>
<dbReference type="AlphaFoldDB" id="A0A9E7RT69"/>
<dbReference type="Proteomes" id="UP001065373">
    <property type="component" value="Chromosome"/>
</dbReference>
<sequence length="377" mass="40999">MRSDIFSPYSVLLVLLIYLALALAGTGLGLRGLGQPSASTFGYMAIGGSAFALGVYLSSRIKTETFTSMGSQGGNPACGRGEDRLLSEEQKRTVIIAAVITGIILQAVNIYLLGGIPLLSGYLKARAVTKIWLLSYLLFLPSVNVLLSIDPRRRNYIPVIIGAFLFALTGYRTTVVVILLSAFITVYYSKKPSAGKLLVFITVLAAVALIVGYLAVRSIEWQQWDLNPVELILYRAGYTLMVFDRLIDLQGATRGSLLYYTITGYLNSTDPRAIVGEVVLGYRHSTTSLIFGPALLDFGLHAMLIQMFILGTVLGTVHRIQHVTGGALRGIYAVILAQTMVWVETGPTDLIVWLFYIMAILGVFMVWRCSSEAGSGC</sequence>
<protein>
    <submittedName>
        <fullName evidence="3">Oligosaccharide repeat unit polymerase family protein</fullName>
    </submittedName>
</protein>
<keyword evidence="1" id="KW-0472">Membrane</keyword>
<dbReference type="InterPro" id="IPR002760">
    <property type="entry name" value="O_anti_polymase"/>
</dbReference>
<feature type="transmembrane region" description="Helical" evidence="1">
    <location>
        <begin position="155"/>
        <end position="188"/>
    </location>
</feature>
<keyword evidence="4" id="KW-1185">Reference proteome</keyword>
<keyword evidence="1" id="KW-1133">Transmembrane helix</keyword>
<evidence type="ECO:0000313" key="3">
    <source>
        <dbReference type="EMBL" id="UXH31743.1"/>
    </source>
</evidence>
<feature type="transmembrane region" description="Helical" evidence="1">
    <location>
        <begin position="197"/>
        <end position="216"/>
    </location>
</feature>
<dbReference type="GeneID" id="75105598"/>
<dbReference type="KEGG" id="mwo:MWSIV6_0002"/>
<reference evidence="3" key="1">
    <citation type="submission" date="2022-09" db="EMBL/GenBank/DDBJ databases">
        <title>Characterization of three MwoI isoschizomers from sequenced genome and metagenomes.</title>
        <authorList>
            <person name="Fomenkov A."/>
            <person name="Xu S.Y."/>
            <person name="Roberts R.J."/>
        </authorList>
    </citation>
    <scope>NUCLEOTIDE SEQUENCE</scope>
    <source>
        <strain evidence="3">DSM 2970</strain>
    </source>
</reference>
<dbReference type="RefSeq" id="WP_074358218.1">
    <property type="nucleotide sequence ID" value="NZ_CP104550.1"/>
</dbReference>
<keyword evidence="1" id="KW-0812">Transmembrane</keyword>
<feature type="transmembrane region" description="Helical" evidence="1">
    <location>
        <begin position="94"/>
        <end position="119"/>
    </location>
</feature>
<evidence type="ECO:0000313" key="2">
    <source>
        <dbReference type="EMBL" id="MEJ8541899.1"/>
    </source>
</evidence>
<evidence type="ECO:0000256" key="1">
    <source>
        <dbReference type="SAM" id="Phobius"/>
    </source>
</evidence>